<dbReference type="EC" id="6.1.1.20" evidence="13"/>
<evidence type="ECO:0000256" key="8">
    <source>
        <dbReference type="ARBA" id="ARBA00022840"/>
    </source>
</evidence>
<dbReference type="InterPro" id="IPR006195">
    <property type="entry name" value="aa-tRNA-synth_II"/>
</dbReference>
<comment type="similarity">
    <text evidence="2 13">Belongs to the class-II aminoacyl-tRNA synthetase family. Phe-tRNA synthetase alpha subunit type 1 subfamily.</text>
</comment>
<dbReference type="InterPro" id="IPR010978">
    <property type="entry name" value="tRNA-bd_arm"/>
</dbReference>
<dbReference type="InterPro" id="IPR002319">
    <property type="entry name" value="Phenylalanyl-tRNA_Synthase"/>
</dbReference>
<keyword evidence="4 13" id="KW-0963">Cytoplasm</keyword>
<gene>
    <name evidence="13" type="primary">pheS</name>
    <name evidence="16" type="ORF">BECKLPF1236B_GA0070989_105519</name>
</gene>
<dbReference type="Pfam" id="PF02912">
    <property type="entry name" value="Phe_tRNA-synt_N"/>
    <property type="match status" value="1"/>
</dbReference>
<dbReference type="GO" id="GO:0000049">
    <property type="term" value="F:tRNA binding"/>
    <property type="evidence" value="ECO:0007669"/>
    <property type="project" value="InterPro"/>
</dbReference>
<keyword evidence="8 13" id="KW-0067">ATP-binding</keyword>
<dbReference type="CDD" id="cd00496">
    <property type="entry name" value="PheRS_alpha_core"/>
    <property type="match status" value="1"/>
</dbReference>
<evidence type="ECO:0000256" key="3">
    <source>
        <dbReference type="ARBA" id="ARBA00011209"/>
    </source>
</evidence>
<evidence type="ECO:0000256" key="10">
    <source>
        <dbReference type="ARBA" id="ARBA00022917"/>
    </source>
</evidence>
<keyword evidence="5 13" id="KW-0436">Ligase</keyword>
<dbReference type="PROSITE" id="PS50862">
    <property type="entry name" value="AA_TRNA_LIGASE_II"/>
    <property type="match status" value="1"/>
</dbReference>
<keyword evidence="7 13" id="KW-0547">Nucleotide-binding</keyword>
<reference evidence="16" key="1">
    <citation type="submission" date="2019-02" db="EMBL/GenBank/DDBJ databases">
        <authorList>
            <person name="Gruber-Vodicka R. H."/>
            <person name="Seah K. B. B."/>
        </authorList>
    </citation>
    <scope>NUCLEOTIDE SEQUENCE</scope>
    <source>
        <strain evidence="16">BECK_S313</strain>
    </source>
</reference>
<evidence type="ECO:0000256" key="4">
    <source>
        <dbReference type="ARBA" id="ARBA00022490"/>
    </source>
</evidence>
<evidence type="ECO:0000256" key="7">
    <source>
        <dbReference type="ARBA" id="ARBA00022741"/>
    </source>
</evidence>
<organism evidence="16">
    <name type="scientific">Candidatus Kentrum sp. LPFa</name>
    <dbReference type="NCBI Taxonomy" id="2126335"/>
    <lineage>
        <taxon>Bacteria</taxon>
        <taxon>Pseudomonadati</taxon>
        <taxon>Pseudomonadota</taxon>
        <taxon>Gammaproteobacteria</taxon>
        <taxon>Candidatus Kentrum</taxon>
    </lineage>
</organism>
<keyword evidence="6 13" id="KW-0479">Metal-binding</keyword>
<dbReference type="Gene3D" id="3.30.930.10">
    <property type="entry name" value="Bira Bifunctional Protein, Domain 2"/>
    <property type="match status" value="1"/>
</dbReference>
<dbReference type="PANTHER" id="PTHR11538">
    <property type="entry name" value="PHENYLALANYL-TRNA SYNTHETASE"/>
    <property type="match status" value="1"/>
</dbReference>
<keyword evidence="11 13" id="KW-0030">Aminoacyl-tRNA synthetase</keyword>
<dbReference type="GO" id="GO:0004826">
    <property type="term" value="F:phenylalanine-tRNA ligase activity"/>
    <property type="evidence" value="ECO:0007669"/>
    <property type="project" value="UniProtKB-UniRule"/>
</dbReference>
<dbReference type="PANTHER" id="PTHR11538:SF41">
    <property type="entry name" value="PHENYLALANINE--TRNA LIGASE, MITOCHONDRIAL"/>
    <property type="match status" value="1"/>
</dbReference>
<keyword evidence="9 13" id="KW-0460">Magnesium</keyword>
<dbReference type="EMBL" id="CAADFK010000055">
    <property type="protein sequence ID" value="VFK14063.1"/>
    <property type="molecule type" value="Genomic_DNA"/>
</dbReference>
<comment type="subcellular location">
    <subcellularLocation>
        <location evidence="1 13">Cytoplasm</location>
    </subcellularLocation>
</comment>
<evidence type="ECO:0000256" key="6">
    <source>
        <dbReference type="ARBA" id="ARBA00022723"/>
    </source>
</evidence>
<dbReference type="GO" id="GO:0005524">
    <property type="term" value="F:ATP binding"/>
    <property type="evidence" value="ECO:0007669"/>
    <property type="project" value="UniProtKB-UniRule"/>
</dbReference>
<evidence type="ECO:0000256" key="11">
    <source>
        <dbReference type="ARBA" id="ARBA00023146"/>
    </source>
</evidence>
<comment type="subunit">
    <text evidence="3 13">Tetramer of two alpha and two beta subunits.</text>
</comment>
<dbReference type="GO" id="GO:0000287">
    <property type="term" value="F:magnesium ion binding"/>
    <property type="evidence" value="ECO:0007669"/>
    <property type="project" value="UniProtKB-UniRule"/>
</dbReference>
<accession>A0A450WAI1</accession>
<evidence type="ECO:0000313" key="16">
    <source>
        <dbReference type="EMBL" id="VFK14063.1"/>
    </source>
</evidence>
<dbReference type="SUPFAM" id="SSF55681">
    <property type="entry name" value="Class II aaRS and biotin synthetases"/>
    <property type="match status" value="1"/>
</dbReference>
<dbReference type="InterPro" id="IPR045864">
    <property type="entry name" value="aa-tRNA-synth_II/BPL/LPL"/>
</dbReference>
<dbReference type="SUPFAM" id="SSF46589">
    <property type="entry name" value="tRNA-binding arm"/>
    <property type="match status" value="1"/>
</dbReference>
<name>A0A450WAI1_9GAMM</name>
<evidence type="ECO:0000256" key="14">
    <source>
        <dbReference type="SAM" id="MobiDB-lite"/>
    </source>
</evidence>
<dbReference type="InterPro" id="IPR004188">
    <property type="entry name" value="Phe-tRNA_ligase_II_N"/>
</dbReference>
<dbReference type="NCBIfam" id="TIGR00468">
    <property type="entry name" value="pheS"/>
    <property type="match status" value="1"/>
</dbReference>
<evidence type="ECO:0000256" key="5">
    <source>
        <dbReference type="ARBA" id="ARBA00022598"/>
    </source>
</evidence>
<feature type="binding site" evidence="13">
    <location>
        <position position="280"/>
    </location>
    <ligand>
        <name>Mg(2+)</name>
        <dbReference type="ChEBI" id="CHEBI:18420"/>
        <note>shared with beta subunit</note>
    </ligand>
</feature>
<protein>
    <recommendedName>
        <fullName evidence="13">Phenylalanine--tRNA ligase alpha subunit</fullName>
        <ecNumber evidence="13">6.1.1.20</ecNumber>
    </recommendedName>
    <alternativeName>
        <fullName evidence="13">Phenylalanyl-tRNA synthetase alpha subunit</fullName>
        <shortName evidence="13">PheRS</shortName>
    </alternativeName>
</protein>
<evidence type="ECO:0000256" key="1">
    <source>
        <dbReference type="ARBA" id="ARBA00004496"/>
    </source>
</evidence>
<comment type="catalytic activity">
    <reaction evidence="12 13">
        <text>tRNA(Phe) + L-phenylalanine + ATP = L-phenylalanyl-tRNA(Phe) + AMP + diphosphate + H(+)</text>
        <dbReference type="Rhea" id="RHEA:19413"/>
        <dbReference type="Rhea" id="RHEA-COMP:9668"/>
        <dbReference type="Rhea" id="RHEA-COMP:9699"/>
        <dbReference type="ChEBI" id="CHEBI:15378"/>
        <dbReference type="ChEBI" id="CHEBI:30616"/>
        <dbReference type="ChEBI" id="CHEBI:33019"/>
        <dbReference type="ChEBI" id="CHEBI:58095"/>
        <dbReference type="ChEBI" id="CHEBI:78442"/>
        <dbReference type="ChEBI" id="CHEBI:78531"/>
        <dbReference type="ChEBI" id="CHEBI:456215"/>
        <dbReference type="EC" id="6.1.1.20"/>
    </reaction>
</comment>
<evidence type="ECO:0000259" key="15">
    <source>
        <dbReference type="PROSITE" id="PS50862"/>
    </source>
</evidence>
<evidence type="ECO:0000256" key="12">
    <source>
        <dbReference type="ARBA" id="ARBA00049255"/>
    </source>
</evidence>
<feature type="compositionally biased region" description="Polar residues" evidence="14">
    <location>
        <begin position="163"/>
        <end position="178"/>
    </location>
</feature>
<keyword evidence="10 13" id="KW-0648">Protein biosynthesis</keyword>
<evidence type="ECO:0000256" key="13">
    <source>
        <dbReference type="HAMAP-Rule" id="MF_00281"/>
    </source>
</evidence>
<feature type="region of interest" description="Disordered" evidence="14">
    <location>
        <begin position="161"/>
        <end position="184"/>
    </location>
</feature>
<dbReference type="HAMAP" id="MF_00281">
    <property type="entry name" value="Phe_tRNA_synth_alpha1"/>
    <property type="match status" value="1"/>
</dbReference>
<evidence type="ECO:0000256" key="9">
    <source>
        <dbReference type="ARBA" id="ARBA00022842"/>
    </source>
</evidence>
<evidence type="ECO:0000256" key="2">
    <source>
        <dbReference type="ARBA" id="ARBA00010207"/>
    </source>
</evidence>
<feature type="domain" description="Aminoacyl-transfer RNA synthetases class-II family profile" evidence="15">
    <location>
        <begin position="114"/>
        <end position="366"/>
    </location>
</feature>
<dbReference type="GO" id="GO:0005737">
    <property type="term" value="C:cytoplasm"/>
    <property type="evidence" value="ECO:0007669"/>
    <property type="project" value="UniProtKB-SubCell"/>
</dbReference>
<dbReference type="GO" id="GO:0006432">
    <property type="term" value="P:phenylalanyl-tRNA aminoacylation"/>
    <property type="evidence" value="ECO:0007669"/>
    <property type="project" value="UniProtKB-UniRule"/>
</dbReference>
<sequence>MALSNIITDARRAIADADDLQALDAARVHYLGKQGVVTARLKALGQLPPHERPDAGKAINDAKRSIQGFLKSRKEELEAGPDSELASDLLDVTLPGRGHSPGSLHPVTRTLDRIERFFSGIGFHVVEGPEIEDDFHNFEALNIPAHHPARAMHDTFYLGAGKTENSGNRGGVSESTPSRPWRAAPACSDDHLLLRTHTSPVQIRVMREKKPPLRVIAPGRVYRCDSDLTHTPMFHQVEGFMVDEDVSFADLKGVLEAFSRYFFAHDLALRFRPSYFPFTEPSAEVDIGCVMCGGKGCRVCKGTGWLEVLGCGMVHPKVFENVGIDNERFTGFAFGMGVERLAMLRYGIDDIRLFFENDLRFLEQFP</sequence>
<dbReference type="InterPro" id="IPR022911">
    <property type="entry name" value="Phe_tRNA_ligase_alpha1_bac"/>
</dbReference>
<proteinExistence type="inferred from homology"/>
<dbReference type="Pfam" id="PF01409">
    <property type="entry name" value="tRNA-synt_2d"/>
    <property type="match status" value="1"/>
</dbReference>
<dbReference type="AlphaFoldDB" id="A0A450WAI1"/>
<comment type="cofactor">
    <cofactor evidence="13">
        <name>Mg(2+)</name>
        <dbReference type="ChEBI" id="CHEBI:18420"/>
    </cofactor>
    <text evidence="13">Binds 2 magnesium ions per tetramer.</text>
</comment>
<dbReference type="InterPro" id="IPR004529">
    <property type="entry name" value="Phe-tRNA-synth_IIc_asu"/>
</dbReference>